<dbReference type="SUPFAM" id="SSF51905">
    <property type="entry name" value="FAD/NAD(P)-binding domain"/>
    <property type="match status" value="1"/>
</dbReference>
<evidence type="ECO:0000256" key="1">
    <source>
        <dbReference type="ARBA" id="ARBA00022630"/>
    </source>
</evidence>
<keyword evidence="8" id="KW-1185">Reference proteome</keyword>
<evidence type="ECO:0000256" key="2">
    <source>
        <dbReference type="ARBA" id="ARBA00022827"/>
    </source>
</evidence>
<keyword evidence="4" id="KW-1015">Disulfide bond</keyword>
<dbReference type="InterPro" id="IPR008255">
    <property type="entry name" value="Pyr_nucl-diS_OxRdtase_2_AS"/>
</dbReference>
<gene>
    <name evidence="7" type="ORF">DX915_00330</name>
</gene>
<feature type="domain" description="FAD/NAD(P)-binding" evidence="6">
    <location>
        <begin position="4"/>
        <end position="290"/>
    </location>
</feature>
<reference evidence="7 8" key="1">
    <citation type="submission" date="2018-08" db="EMBL/GenBank/DDBJ databases">
        <title>Draft genome sequence of Dialister pneumosintes KCOM 1685.</title>
        <authorList>
            <person name="Kook J.-K."/>
            <person name="Park S.-N."/>
            <person name="Lim Y.K."/>
        </authorList>
    </citation>
    <scope>NUCLEOTIDE SEQUENCE [LARGE SCALE GENOMIC DNA]</scope>
    <source>
        <strain evidence="7 8">KCOM 1685</strain>
    </source>
</reference>
<protein>
    <submittedName>
        <fullName evidence="7">FAD-binding protein</fullName>
    </submittedName>
</protein>
<keyword evidence="1" id="KW-0285">Flavoprotein</keyword>
<keyword evidence="2" id="KW-0274">FAD</keyword>
<sequence>MTIYDTIVIGGGPAGLTAALYAIRKEMSTVLISPDIGGQMLLTNEIENYPGFESILGFDLSDKMESHVRKYPVSFEMASVEKLKRLPDGHFSVELDDGKQIIGKTVIVTAGKRNRTLNIDGESRLTGRGVSYCATCDGPFYKNKVTAVVGGGDSAIQAAIEMASISKQVYLLVRSKIRASEILVSRLNKLPNIKVMLGYSPVKIIGEDKVVGIDIRNNLTEEESSISLDGIFIEAGGIPNNGYLPESVTTNKSGEIISDKYGVTNISGLFAAGDVTDRKDKQVVIAAGEGAAAALAAHDYLLRH</sequence>
<dbReference type="PRINTS" id="PR00469">
    <property type="entry name" value="PNDRDTASEII"/>
</dbReference>
<dbReference type="Proteomes" id="UP000266262">
    <property type="component" value="Unassembled WGS sequence"/>
</dbReference>
<dbReference type="PRINTS" id="PR00368">
    <property type="entry name" value="FADPNR"/>
</dbReference>
<dbReference type="EMBL" id="QWKU01000001">
    <property type="protein sequence ID" value="RID94028.1"/>
    <property type="molecule type" value="Genomic_DNA"/>
</dbReference>
<dbReference type="PANTHER" id="PTHR48105">
    <property type="entry name" value="THIOREDOXIN REDUCTASE 1-RELATED-RELATED"/>
    <property type="match status" value="1"/>
</dbReference>
<keyword evidence="3" id="KW-0560">Oxidoreductase</keyword>
<dbReference type="InterPro" id="IPR023753">
    <property type="entry name" value="FAD/NAD-binding_dom"/>
</dbReference>
<keyword evidence="5" id="KW-0676">Redox-active center</keyword>
<accession>A0ABX9M8Y3</accession>
<name>A0ABX9M8Y3_9FIRM</name>
<evidence type="ECO:0000313" key="7">
    <source>
        <dbReference type="EMBL" id="RID94028.1"/>
    </source>
</evidence>
<organism evidence="7 8">
    <name type="scientific">Dialister pneumosintes</name>
    <dbReference type="NCBI Taxonomy" id="39950"/>
    <lineage>
        <taxon>Bacteria</taxon>
        <taxon>Bacillati</taxon>
        <taxon>Bacillota</taxon>
        <taxon>Negativicutes</taxon>
        <taxon>Veillonellales</taxon>
        <taxon>Veillonellaceae</taxon>
        <taxon>Dialister</taxon>
    </lineage>
</organism>
<evidence type="ECO:0000256" key="4">
    <source>
        <dbReference type="ARBA" id="ARBA00023157"/>
    </source>
</evidence>
<evidence type="ECO:0000256" key="5">
    <source>
        <dbReference type="ARBA" id="ARBA00023284"/>
    </source>
</evidence>
<evidence type="ECO:0000259" key="6">
    <source>
        <dbReference type="Pfam" id="PF07992"/>
    </source>
</evidence>
<dbReference type="InterPro" id="IPR036188">
    <property type="entry name" value="FAD/NAD-bd_sf"/>
</dbReference>
<evidence type="ECO:0000313" key="8">
    <source>
        <dbReference type="Proteomes" id="UP000266262"/>
    </source>
</evidence>
<evidence type="ECO:0000256" key="3">
    <source>
        <dbReference type="ARBA" id="ARBA00023002"/>
    </source>
</evidence>
<dbReference type="InterPro" id="IPR050097">
    <property type="entry name" value="Ferredoxin-NADP_redctase_2"/>
</dbReference>
<dbReference type="PROSITE" id="PS00573">
    <property type="entry name" value="PYRIDINE_REDOX_2"/>
    <property type="match status" value="1"/>
</dbReference>
<dbReference type="Pfam" id="PF07992">
    <property type="entry name" value="Pyr_redox_2"/>
    <property type="match status" value="1"/>
</dbReference>
<dbReference type="RefSeq" id="WP_083989993.1">
    <property type="nucleotide sequence ID" value="NZ_CP017037.1"/>
</dbReference>
<proteinExistence type="predicted"/>
<dbReference type="Gene3D" id="3.50.50.60">
    <property type="entry name" value="FAD/NAD(P)-binding domain"/>
    <property type="match status" value="2"/>
</dbReference>
<comment type="caution">
    <text evidence="7">The sequence shown here is derived from an EMBL/GenBank/DDBJ whole genome shotgun (WGS) entry which is preliminary data.</text>
</comment>